<dbReference type="AlphaFoldDB" id="A0A9D1VJ47"/>
<dbReference type="Proteomes" id="UP000824231">
    <property type="component" value="Unassembled WGS sequence"/>
</dbReference>
<evidence type="ECO:0000313" key="4">
    <source>
        <dbReference type="Proteomes" id="UP000824231"/>
    </source>
</evidence>
<accession>A0A9D1VJ47</accession>
<reference evidence="3" key="1">
    <citation type="journal article" date="2021" name="PeerJ">
        <title>Extensive microbial diversity within the chicken gut microbiome revealed by metagenomics and culture.</title>
        <authorList>
            <person name="Gilroy R."/>
            <person name="Ravi A."/>
            <person name="Getino M."/>
            <person name="Pursley I."/>
            <person name="Horton D.L."/>
            <person name="Alikhan N.F."/>
            <person name="Baker D."/>
            <person name="Gharbi K."/>
            <person name="Hall N."/>
            <person name="Watson M."/>
            <person name="Adriaenssens E.M."/>
            <person name="Foster-Nyarko E."/>
            <person name="Jarju S."/>
            <person name="Secka A."/>
            <person name="Antonio M."/>
            <person name="Oren A."/>
            <person name="Chaudhuri R.R."/>
            <person name="La Ragione R."/>
            <person name="Hildebrand F."/>
            <person name="Pallen M.J."/>
        </authorList>
    </citation>
    <scope>NUCLEOTIDE SEQUENCE</scope>
    <source>
        <strain evidence="3">ChiSxjej3B15-572</strain>
    </source>
</reference>
<dbReference type="InterPro" id="IPR020961">
    <property type="entry name" value="DUF3642_lipo"/>
</dbReference>
<dbReference type="EMBL" id="DXFH01000028">
    <property type="protein sequence ID" value="HIX36164.1"/>
    <property type="molecule type" value="Genomic_DNA"/>
</dbReference>
<feature type="domain" description="DUF3642" evidence="2">
    <location>
        <begin position="83"/>
        <end position="171"/>
    </location>
</feature>
<gene>
    <name evidence="3" type="ORF">H9856_07270</name>
</gene>
<evidence type="ECO:0000259" key="2">
    <source>
        <dbReference type="Pfam" id="PF12182"/>
    </source>
</evidence>
<evidence type="ECO:0000256" key="1">
    <source>
        <dbReference type="SAM" id="MobiDB-lite"/>
    </source>
</evidence>
<name>A0A9D1VJ47_9LACO</name>
<feature type="compositionally biased region" description="Polar residues" evidence="1">
    <location>
        <begin position="34"/>
        <end position="49"/>
    </location>
</feature>
<proteinExistence type="predicted"/>
<feature type="region of interest" description="Disordered" evidence="1">
    <location>
        <begin position="34"/>
        <end position="68"/>
    </location>
</feature>
<organism evidence="3 4">
    <name type="scientific">Candidatus Limosilactobacillus merdigallinarum</name>
    <dbReference type="NCBI Taxonomy" id="2838652"/>
    <lineage>
        <taxon>Bacteria</taxon>
        <taxon>Bacillati</taxon>
        <taxon>Bacillota</taxon>
        <taxon>Bacilli</taxon>
        <taxon>Lactobacillales</taxon>
        <taxon>Lactobacillaceae</taxon>
        <taxon>Limosilactobacillus</taxon>
    </lineage>
</organism>
<evidence type="ECO:0000313" key="3">
    <source>
        <dbReference type="EMBL" id="HIX36164.1"/>
    </source>
</evidence>
<protein>
    <submittedName>
        <fullName evidence="3">Lipocalin/fatty acid-binding family protein</fullName>
    </submittedName>
</protein>
<feature type="compositionally biased region" description="Basic and acidic residues" evidence="1">
    <location>
        <begin position="57"/>
        <end position="68"/>
    </location>
</feature>
<sequence length="251" mass="27881">MNKKSEKSTIVVILIAIIALVVVIGASNQYYGKPNNTSHKNYTSSSKDNSVSDDEKDATPGRDKGITGSYRDDNLGSAMLLFSDGTGRYVFYDPKNGNTDDRLTWKKIGLNGTGHMQYKLNFHDSDIKSSIIATVKDEYTIILTSSDTNWRTETMHQTRGRLNLNKFLKNGPDNNMAQIENHTTPGEQTTDQVLSNGISESEARKKLESSGISANDMKATRIQNGWSFRNHDDPFGVGRYTVLDDGTINKN</sequence>
<dbReference type="Pfam" id="PF12182">
    <property type="entry name" value="DUF3642"/>
    <property type="match status" value="1"/>
</dbReference>
<comment type="caution">
    <text evidence="3">The sequence shown here is derived from an EMBL/GenBank/DDBJ whole genome shotgun (WGS) entry which is preliminary data.</text>
</comment>
<reference evidence="3" key="2">
    <citation type="submission" date="2021-04" db="EMBL/GenBank/DDBJ databases">
        <authorList>
            <person name="Gilroy R."/>
        </authorList>
    </citation>
    <scope>NUCLEOTIDE SEQUENCE</scope>
    <source>
        <strain evidence="3">ChiSxjej3B15-572</strain>
    </source>
</reference>